<dbReference type="CDD" id="cd11381">
    <property type="entry name" value="NSA2"/>
    <property type="match status" value="1"/>
</dbReference>
<keyword evidence="7" id="KW-0472">Membrane</keyword>
<reference evidence="9" key="1">
    <citation type="submission" date="2025-08" db="UniProtKB">
        <authorList>
            <consortium name="RefSeq"/>
        </authorList>
    </citation>
    <scope>IDENTIFICATION</scope>
    <source>
        <tissue evidence="9">Cell line</tissue>
    </source>
</reference>
<comment type="similarity">
    <text evidence="2 6">Belongs to the eukaryotic ribosomal protein eS8 family. Ribosome biogenesis protein NSA2 subfamily.</text>
</comment>
<feature type="transmembrane region" description="Helical" evidence="7">
    <location>
        <begin position="58"/>
        <end position="77"/>
    </location>
</feature>
<dbReference type="InterPro" id="IPR022309">
    <property type="entry name" value="Ribosomal_Se8/biogenesis_NSA2"/>
</dbReference>
<keyword evidence="4 6" id="KW-0698">rRNA processing</keyword>
<evidence type="ECO:0000256" key="5">
    <source>
        <dbReference type="ARBA" id="ARBA00023242"/>
    </source>
</evidence>
<dbReference type="PANTHER" id="PTHR12642">
    <property type="entry name" value="RIBOSOME BIOGENESIS PROTEIN NSA2 HOMOLOG"/>
    <property type="match status" value="1"/>
</dbReference>
<dbReference type="Gene3D" id="2.40.10.310">
    <property type="match status" value="1"/>
</dbReference>
<comment type="subcellular location">
    <subcellularLocation>
        <location evidence="1 6">Nucleus</location>
        <location evidence="1 6">Nucleolus</location>
    </subcellularLocation>
</comment>
<keyword evidence="6" id="KW-0687">Ribonucleoprotein</keyword>
<evidence type="ECO:0000256" key="3">
    <source>
        <dbReference type="ARBA" id="ARBA00022517"/>
    </source>
</evidence>
<evidence type="ECO:0000256" key="2">
    <source>
        <dbReference type="ARBA" id="ARBA00005424"/>
    </source>
</evidence>
<proteinExistence type="inferred from homology"/>
<name>A0ABM4ZXV9_VULVU</name>
<feature type="transmembrane region" description="Helical" evidence="7">
    <location>
        <begin position="89"/>
        <end position="110"/>
    </location>
</feature>
<evidence type="ECO:0000256" key="1">
    <source>
        <dbReference type="ARBA" id="ARBA00004604"/>
    </source>
</evidence>
<organism evidence="8 9">
    <name type="scientific">Vulpes vulpes</name>
    <name type="common">Red fox</name>
    <dbReference type="NCBI Taxonomy" id="9627"/>
    <lineage>
        <taxon>Eukaryota</taxon>
        <taxon>Metazoa</taxon>
        <taxon>Chordata</taxon>
        <taxon>Craniata</taxon>
        <taxon>Vertebrata</taxon>
        <taxon>Euteleostomi</taxon>
        <taxon>Mammalia</taxon>
        <taxon>Eutheria</taxon>
        <taxon>Laurasiatheria</taxon>
        <taxon>Carnivora</taxon>
        <taxon>Caniformia</taxon>
        <taxon>Canidae</taxon>
        <taxon>Vulpes</taxon>
    </lineage>
</organism>
<keyword evidence="7" id="KW-0812">Transmembrane</keyword>
<keyword evidence="8" id="KW-1185">Reference proteome</keyword>
<dbReference type="InterPro" id="IPR039411">
    <property type="entry name" value="NSA2_fam"/>
</dbReference>
<comment type="function">
    <text evidence="6">Involved in the biogenesis of the 60S ribosomal subunit. May play a part in the quality control of pre-60S particles.</text>
</comment>
<keyword evidence="5 6" id="KW-0539">Nucleus</keyword>
<protein>
    <recommendedName>
        <fullName evidence="6">Ribosome biogenesis protein NSA2 homolog</fullName>
    </recommendedName>
</protein>
<dbReference type="Pfam" id="PF01201">
    <property type="entry name" value="Ribosomal_S8e"/>
    <property type="match status" value="1"/>
</dbReference>
<evidence type="ECO:0000256" key="7">
    <source>
        <dbReference type="SAM" id="Phobius"/>
    </source>
</evidence>
<evidence type="ECO:0000313" key="8">
    <source>
        <dbReference type="Proteomes" id="UP001652641"/>
    </source>
</evidence>
<dbReference type="GeneID" id="112935727"/>
<dbReference type="Proteomes" id="UP001652641">
    <property type="component" value="Chromosome 3"/>
</dbReference>
<evidence type="ECO:0000313" key="9">
    <source>
        <dbReference type="RefSeq" id="XP_072607380.1"/>
    </source>
</evidence>
<dbReference type="RefSeq" id="XP_072607380.1">
    <property type="nucleotide sequence ID" value="XM_072751279.1"/>
</dbReference>
<evidence type="ECO:0000256" key="6">
    <source>
        <dbReference type="RuleBase" id="RU367114"/>
    </source>
</evidence>
<sequence>MAAIGMDAALVPGSVVIKVDKGLVFVVKVETDSVIGTDVEEEPAEVPGMCVARMGDEVLWVLVSMDAIVGTVVEVVMTLDGYMFEEVTPGVLCGVVGVGVVTIVVVVSGVEKVGKEAVFKVAMVEMLVGVVIAVVAVGPVLVEGLEKSKGAVPAYLLDREGQSRAKVLSNMIKQKRKEKAGKWEVPLPKVHAQGETEVLKVIRTGKRKKKAWKRMVTKVCFVGDGFTRKPPKYERFIRPMGLRFKKAHVTHPELKATFCLPILGVKKNPLSPLYTTLGVITKGTVIEVNVSELGLVTQGGKVIWGKYAQVTNNPENDGCINAVLLV</sequence>
<keyword evidence="7" id="KW-1133">Transmembrane helix</keyword>
<accession>A0ABM4ZXV9</accession>
<keyword evidence="3 6" id="KW-0690">Ribosome biogenesis</keyword>
<evidence type="ECO:0000256" key="4">
    <source>
        <dbReference type="ARBA" id="ARBA00022552"/>
    </source>
</evidence>
<comment type="subunit">
    <text evidence="6">Component of the pre-66S ribosomal particle.</text>
</comment>
<feature type="transmembrane region" description="Helical" evidence="7">
    <location>
        <begin position="122"/>
        <end position="142"/>
    </location>
</feature>
<gene>
    <name evidence="9" type="primary">LOC112935727</name>
</gene>